<comment type="caution">
    <text evidence="2">The sequence shown here is derived from an EMBL/GenBank/DDBJ whole genome shotgun (WGS) entry which is preliminary data.</text>
</comment>
<dbReference type="AlphaFoldDB" id="A0A7W3IRW4"/>
<proteinExistence type="predicted"/>
<keyword evidence="3" id="KW-1185">Reference proteome</keyword>
<evidence type="ECO:0000313" key="3">
    <source>
        <dbReference type="Proteomes" id="UP000523079"/>
    </source>
</evidence>
<evidence type="ECO:0000256" key="1">
    <source>
        <dbReference type="SAM" id="Coils"/>
    </source>
</evidence>
<reference evidence="2 3" key="1">
    <citation type="submission" date="2020-07" db="EMBL/GenBank/DDBJ databases">
        <title>Sequencing the genomes of 1000 actinobacteria strains.</title>
        <authorList>
            <person name="Klenk H.-P."/>
        </authorList>
    </citation>
    <scope>NUCLEOTIDE SEQUENCE [LARGE SCALE GENOMIC DNA]</scope>
    <source>
        <strain evidence="2 3">DSM 100723</strain>
    </source>
</reference>
<evidence type="ECO:0000313" key="2">
    <source>
        <dbReference type="EMBL" id="MBA8794035.1"/>
    </source>
</evidence>
<dbReference type="Gene3D" id="1.20.5.170">
    <property type="match status" value="1"/>
</dbReference>
<protein>
    <recommendedName>
        <fullName evidence="4">Transposase</fullName>
    </recommendedName>
</protein>
<dbReference type="Proteomes" id="UP000523079">
    <property type="component" value="Unassembled WGS sequence"/>
</dbReference>
<accession>A0A7W3IRW4</accession>
<organism evidence="2 3">
    <name type="scientific">Microlunatus kandeliicorticis</name>
    <dbReference type="NCBI Taxonomy" id="1759536"/>
    <lineage>
        <taxon>Bacteria</taxon>
        <taxon>Bacillati</taxon>
        <taxon>Actinomycetota</taxon>
        <taxon>Actinomycetes</taxon>
        <taxon>Propionibacteriales</taxon>
        <taxon>Propionibacteriaceae</taxon>
        <taxon>Microlunatus</taxon>
    </lineage>
</organism>
<feature type="coiled-coil region" evidence="1">
    <location>
        <begin position="7"/>
        <end position="34"/>
    </location>
</feature>
<sequence>MDPDLVNAAESQEMESLRQRVADLVVERGRLLNEVHRLKSLLTASELKVRLLSEGIDVDS</sequence>
<dbReference type="EMBL" id="JACGWT010000002">
    <property type="protein sequence ID" value="MBA8794035.1"/>
    <property type="molecule type" value="Genomic_DNA"/>
</dbReference>
<keyword evidence="1" id="KW-0175">Coiled coil</keyword>
<evidence type="ECO:0008006" key="4">
    <source>
        <dbReference type="Google" id="ProtNLM"/>
    </source>
</evidence>
<gene>
    <name evidence="2" type="ORF">FHX74_001640</name>
</gene>
<name>A0A7W3IRW4_9ACTN</name>